<gene>
    <name evidence="5" type="ORF">TeGR_g14426</name>
</gene>
<protein>
    <recommendedName>
        <fullName evidence="7">Pirin</fullName>
    </recommendedName>
</protein>
<feature type="domain" description="Pirin C-terminal" evidence="4">
    <location>
        <begin position="315"/>
        <end position="357"/>
    </location>
</feature>
<name>A0ABQ6MV18_9STRA</name>
<reference evidence="5 6" key="1">
    <citation type="journal article" date="2023" name="Commun. Biol.">
        <title>Genome analysis of Parmales, the sister group of diatoms, reveals the evolutionary specialization of diatoms from phago-mixotrophs to photoautotrophs.</title>
        <authorList>
            <person name="Ban H."/>
            <person name="Sato S."/>
            <person name="Yoshikawa S."/>
            <person name="Yamada K."/>
            <person name="Nakamura Y."/>
            <person name="Ichinomiya M."/>
            <person name="Sato N."/>
            <person name="Blanc-Mathieu R."/>
            <person name="Endo H."/>
            <person name="Kuwata A."/>
            <person name="Ogata H."/>
        </authorList>
    </citation>
    <scope>NUCLEOTIDE SEQUENCE [LARGE SCALE GENOMIC DNA]</scope>
</reference>
<organism evidence="5 6">
    <name type="scientific">Tetraparma gracilis</name>
    <dbReference type="NCBI Taxonomy" id="2962635"/>
    <lineage>
        <taxon>Eukaryota</taxon>
        <taxon>Sar</taxon>
        <taxon>Stramenopiles</taxon>
        <taxon>Ochrophyta</taxon>
        <taxon>Bolidophyceae</taxon>
        <taxon>Parmales</taxon>
        <taxon>Triparmaceae</taxon>
        <taxon>Tetraparma</taxon>
    </lineage>
</organism>
<comment type="similarity">
    <text evidence="1 2">Belongs to the pirin family.</text>
</comment>
<evidence type="ECO:0000313" key="5">
    <source>
        <dbReference type="EMBL" id="GMI34052.1"/>
    </source>
</evidence>
<keyword evidence="6" id="KW-1185">Reference proteome</keyword>
<dbReference type="Pfam" id="PF05726">
    <property type="entry name" value="Pirin_C"/>
    <property type="match status" value="1"/>
</dbReference>
<dbReference type="Gene3D" id="2.60.120.10">
    <property type="entry name" value="Jelly Rolls"/>
    <property type="match status" value="1"/>
</dbReference>
<evidence type="ECO:0000259" key="4">
    <source>
        <dbReference type="Pfam" id="PF05726"/>
    </source>
</evidence>
<evidence type="ECO:0000259" key="3">
    <source>
        <dbReference type="Pfam" id="PF02678"/>
    </source>
</evidence>
<dbReference type="Pfam" id="PF02678">
    <property type="entry name" value="Pirin"/>
    <property type="match status" value="1"/>
</dbReference>
<dbReference type="Proteomes" id="UP001165060">
    <property type="component" value="Unassembled WGS sequence"/>
</dbReference>
<dbReference type="InterPro" id="IPR008778">
    <property type="entry name" value="Pirin_C_dom"/>
</dbReference>
<dbReference type="PANTHER" id="PTHR13903">
    <property type="entry name" value="PIRIN-RELATED"/>
    <property type="match status" value="1"/>
</dbReference>
<evidence type="ECO:0008006" key="7">
    <source>
        <dbReference type="Google" id="ProtNLM"/>
    </source>
</evidence>
<evidence type="ECO:0000313" key="6">
    <source>
        <dbReference type="Proteomes" id="UP001165060"/>
    </source>
</evidence>
<dbReference type="InterPro" id="IPR003829">
    <property type="entry name" value="Pirin_N_dom"/>
</dbReference>
<dbReference type="PANTHER" id="PTHR13903:SF8">
    <property type="entry name" value="PIRIN"/>
    <property type="match status" value="1"/>
</dbReference>
<feature type="domain" description="Pirin N-terminal" evidence="3">
    <location>
        <begin position="60"/>
        <end position="136"/>
    </location>
</feature>
<comment type="caution">
    <text evidence="5">The sequence shown here is derived from an EMBL/GenBank/DDBJ whole genome shotgun (WGS) entry which is preliminary data.</text>
</comment>
<dbReference type="InterPro" id="IPR011051">
    <property type="entry name" value="RmlC_Cupin_sf"/>
</dbReference>
<sequence>MPSSILSSGPLSGWPAATPDPFLFVVYHNDRFPPGDSKMQAPRRGNGADFDPGAAYRMYHGDRVPGFPQHPHRGFETVTATIDGVIDHSDSHGNAGRYGGGDLQWMTAGAGVVHGEMFPLVNAEAENFCRFFQIWLNLPAKDKMTEPRFAMHWAEEVVKLEAPGGGRLTLFAGAFEAPWSGGERAALPPCPKSYAAEPANDVAVWHVRLPAGAEMELPASKLGAGVNRWMYQIEGDAYSVDGQPFAGKKLLKLDASKTTSLKNPAAAPKEPSEMSVKELKAAIAERGLGKKASLFTEKSELAALLAAEPGAAPGSVEFLVLQGKPIGEPVAQHGPFVMNTQREIQQAFADYRETEFGGWPWPDNAMVFPREKGRFSLLDGVETYPPPSKEAGKEEL</sequence>
<dbReference type="EMBL" id="BRYB01003280">
    <property type="protein sequence ID" value="GMI34052.1"/>
    <property type="molecule type" value="Genomic_DNA"/>
</dbReference>
<dbReference type="CDD" id="cd02909">
    <property type="entry name" value="cupin_pirin_N"/>
    <property type="match status" value="1"/>
</dbReference>
<accession>A0ABQ6MV18</accession>
<evidence type="ECO:0000256" key="2">
    <source>
        <dbReference type="RuleBase" id="RU003457"/>
    </source>
</evidence>
<dbReference type="InterPro" id="IPR014710">
    <property type="entry name" value="RmlC-like_jellyroll"/>
</dbReference>
<evidence type="ECO:0000256" key="1">
    <source>
        <dbReference type="ARBA" id="ARBA00008416"/>
    </source>
</evidence>
<proteinExistence type="inferred from homology"/>
<dbReference type="InterPro" id="IPR012093">
    <property type="entry name" value="Pirin"/>
</dbReference>
<dbReference type="SUPFAM" id="SSF51182">
    <property type="entry name" value="RmlC-like cupins"/>
    <property type="match status" value="2"/>
</dbReference>